<organism evidence="3 4">
    <name type="scientific">Legionella bozemanae</name>
    <name type="common">Fluoribacter bozemanae</name>
    <dbReference type="NCBI Taxonomy" id="447"/>
    <lineage>
        <taxon>Bacteria</taxon>
        <taxon>Pseudomonadati</taxon>
        <taxon>Pseudomonadota</taxon>
        <taxon>Gammaproteobacteria</taxon>
        <taxon>Legionellales</taxon>
        <taxon>Legionellaceae</taxon>
        <taxon>Legionella</taxon>
    </lineage>
</organism>
<keyword evidence="4" id="KW-1185">Reference proteome</keyword>
<dbReference type="SUPFAM" id="SSF56601">
    <property type="entry name" value="beta-lactamase/transpeptidase-like"/>
    <property type="match status" value="1"/>
</dbReference>
<dbReference type="EMBL" id="LNXU01000001">
    <property type="protein sequence ID" value="KTC77723.1"/>
    <property type="molecule type" value="Genomic_DNA"/>
</dbReference>
<gene>
    <name evidence="3" type="ORF">Lboz_0011</name>
</gene>
<dbReference type="RefSeq" id="WP_058457727.1">
    <property type="nucleotide sequence ID" value="NZ_CAAAIY010000019.1"/>
</dbReference>
<dbReference type="OrthoDB" id="119951at2"/>
<dbReference type="Gene3D" id="3.40.710.10">
    <property type="entry name" value="DD-peptidase/beta-lactamase superfamily"/>
    <property type="match status" value="1"/>
</dbReference>
<accession>A0A0W0S3D7</accession>
<dbReference type="PROSITE" id="PS50005">
    <property type="entry name" value="TPR"/>
    <property type="match status" value="1"/>
</dbReference>
<comment type="caution">
    <text evidence="3">The sequence shown here is derived from an EMBL/GenBank/DDBJ whole genome shotgun (WGS) entry which is preliminary data.</text>
</comment>
<dbReference type="PANTHER" id="PTHR46825">
    <property type="entry name" value="D-ALANYL-D-ALANINE-CARBOXYPEPTIDASE/ENDOPEPTIDASE AMPH"/>
    <property type="match status" value="1"/>
</dbReference>
<dbReference type="InterPro" id="IPR001466">
    <property type="entry name" value="Beta-lactam-related"/>
</dbReference>
<name>A0A0W0S3D7_LEGBO</name>
<dbReference type="AlphaFoldDB" id="A0A0W0S3D7"/>
<dbReference type="InterPro" id="IPR012338">
    <property type="entry name" value="Beta-lactam/transpept-like"/>
</dbReference>
<dbReference type="PATRIC" id="fig|447.4.peg.12"/>
<dbReference type="STRING" id="447.Lboz_0011"/>
<dbReference type="Proteomes" id="UP000054695">
    <property type="component" value="Unassembled WGS sequence"/>
</dbReference>
<dbReference type="Pfam" id="PF00144">
    <property type="entry name" value="Beta-lactamase"/>
    <property type="match status" value="1"/>
</dbReference>
<evidence type="ECO:0000259" key="2">
    <source>
        <dbReference type="Pfam" id="PF00144"/>
    </source>
</evidence>
<sequence length="520" mass="59245">MATPSLIITLHLITKLGHVPAVSYACVKHQKIDEHEFARTSMSVGKKNAQSIDSEMAVDDKTRFPASSLSKIVFTYLVLQLVKDKQIDLDAPLHNILHYERFLVDSEYPKKAKELTARHVLSHTTGLPNFGASLSSTLRFDPESELGQKYSYSGEAFLYLQKVIETKMGKDLETLAQKYVFGPLEMRRSTFMPPPEDDGNVVAVHTELGKPTPIYVGDPPINAAGSLLTTADDFSKLMVAWLENMNDPLIKQAFEPTNADDFMTCGLGWHIYRHENEVIAYQYGENPNTRAFIALNVTTKKGAVFFTNSENGMSIANQVFSSSDLVPISNMQELYKYLHYTQSNELGWHETILGKIAEVEGKFAEARGYFERALELSPKDETKLRRLEWFNAVHHRSPEKEFTSSLSVFVGNYKNRYNDDVEMSIREGSLIFKQFDQEIKLVRLIENEFLPEKDQSFKIRFDGEQMSISFVHGGRDKFLSKQPSPISLLQYKDEVRQLRESQPHYMSSTETSGTKTEFYM</sequence>
<dbReference type="InterPro" id="IPR050491">
    <property type="entry name" value="AmpC-like"/>
</dbReference>
<feature type="domain" description="Beta-lactamase-related" evidence="2">
    <location>
        <begin position="18"/>
        <end position="312"/>
    </location>
</feature>
<evidence type="ECO:0000256" key="1">
    <source>
        <dbReference type="PROSITE-ProRule" id="PRU00339"/>
    </source>
</evidence>
<protein>
    <submittedName>
        <fullName evidence="3">Putative secreted esterase</fullName>
    </submittedName>
</protein>
<keyword evidence="1" id="KW-0802">TPR repeat</keyword>
<proteinExistence type="predicted"/>
<feature type="repeat" description="TPR" evidence="1">
    <location>
        <begin position="347"/>
        <end position="380"/>
    </location>
</feature>
<evidence type="ECO:0000313" key="3">
    <source>
        <dbReference type="EMBL" id="KTC77723.1"/>
    </source>
</evidence>
<reference evidence="3 4" key="1">
    <citation type="submission" date="2015-11" db="EMBL/GenBank/DDBJ databases">
        <title>Genomic analysis of 38 Legionella species identifies large and diverse effector repertoires.</title>
        <authorList>
            <person name="Burstein D."/>
            <person name="Amaro F."/>
            <person name="Zusman T."/>
            <person name="Lifshitz Z."/>
            <person name="Cohen O."/>
            <person name="Gilbert J.A."/>
            <person name="Pupko T."/>
            <person name="Shuman H.A."/>
            <person name="Segal G."/>
        </authorList>
    </citation>
    <scope>NUCLEOTIDE SEQUENCE [LARGE SCALE GENOMIC DNA]</scope>
    <source>
        <strain evidence="3 4">WIGA</strain>
    </source>
</reference>
<dbReference type="PANTHER" id="PTHR46825:SF12">
    <property type="entry name" value="PENICILLIN-BINDING PROTEIN 4"/>
    <property type="match status" value="1"/>
</dbReference>
<evidence type="ECO:0000313" key="4">
    <source>
        <dbReference type="Proteomes" id="UP000054695"/>
    </source>
</evidence>
<dbReference type="InterPro" id="IPR019734">
    <property type="entry name" value="TPR_rpt"/>
</dbReference>